<dbReference type="FunFam" id="2.40.290.10:FF:000004">
    <property type="entry name" value="Non-homologous end joining protein Ku"/>
    <property type="match status" value="1"/>
</dbReference>
<dbReference type="GO" id="GO:0006310">
    <property type="term" value="P:DNA recombination"/>
    <property type="evidence" value="ECO:0007669"/>
    <property type="project" value="UniProtKB-KW"/>
</dbReference>
<evidence type="ECO:0000259" key="5">
    <source>
        <dbReference type="SMART" id="SM00559"/>
    </source>
</evidence>
<dbReference type="SUPFAM" id="SSF100939">
    <property type="entry name" value="SPOC domain-like"/>
    <property type="match status" value="1"/>
</dbReference>
<organism evidence="6 7">
    <name type="scientific">Phytomonospora endophytica</name>
    <dbReference type="NCBI Taxonomy" id="714109"/>
    <lineage>
        <taxon>Bacteria</taxon>
        <taxon>Bacillati</taxon>
        <taxon>Actinomycetota</taxon>
        <taxon>Actinomycetes</taxon>
        <taxon>Micromonosporales</taxon>
        <taxon>Micromonosporaceae</taxon>
        <taxon>Phytomonospora</taxon>
    </lineage>
</organism>
<reference evidence="6 7" key="1">
    <citation type="submission" date="2020-08" db="EMBL/GenBank/DDBJ databases">
        <title>Genomic Encyclopedia of Type Strains, Phase IV (KMG-IV): sequencing the most valuable type-strain genomes for metagenomic binning, comparative biology and taxonomic classification.</title>
        <authorList>
            <person name="Goeker M."/>
        </authorList>
    </citation>
    <scope>NUCLEOTIDE SEQUENCE [LARGE SCALE GENOMIC DNA]</scope>
    <source>
        <strain evidence="6 7">YIM 65646</strain>
    </source>
</reference>
<name>A0A841FPC4_9ACTN</name>
<comment type="subunit">
    <text evidence="3">Homodimer. Interacts with LigD.</text>
</comment>
<dbReference type="NCBIfam" id="TIGR02772">
    <property type="entry name" value="Ku_bact"/>
    <property type="match status" value="1"/>
</dbReference>
<evidence type="ECO:0000313" key="6">
    <source>
        <dbReference type="EMBL" id="MBB6034429.1"/>
    </source>
</evidence>
<gene>
    <name evidence="3" type="primary">ku</name>
    <name evidence="6" type="ORF">HNR73_002279</name>
</gene>
<keyword evidence="7" id="KW-1185">Reference proteome</keyword>
<feature type="region of interest" description="Disordered" evidence="4">
    <location>
        <begin position="250"/>
        <end position="292"/>
    </location>
</feature>
<dbReference type="GO" id="GO:0006303">
    <property type="term" value="P:double-strand break repair via nonhomologous end joining"/>
    <property type="evidence" value="ECO:0007669"/>
    <property type="project" value="UniProtKB-UniRule"/>
</dbReference>
<protein>
    <recommendedName>
        <fullName evidence="3">Non-homologous end joining protein Ku</fullName>
    </recommendedName>
</protein>
<dbReference type="SMART" id="SM00559">
    <property type="entry name" value="Ku78"/>
    <property type="match status" value="1"/>
</dbReference>
<dbReference type="Proteomes" id="UP000548476">
    <property type="component" value="Unassembled WGS sequence"/>
</dbReference>
<comment type="similarity">
    <text evidence="3">Belongs to the prokaryotic Ku family.</text>
</comment>
<feature type="compositionally biased region" description="Basic and acidic residues" evidence="4">
    <location>
        <begin position="252"/>
        <end position="268"/>
    </location>
</feature>
<sequence>MPRAMWKGSISFGLVTIAVEMHSATVDRDVRFHQVHKPDGGRIRYRRVCELDGEEVRYEEIAKGFDVDGETVILDNADFESIPLAARHVIDVVEFVPAAQIDPVLYEKSYYLQPGRGASKAYVLLREALEDAERVAVVKVVMRQKEQLAIMRVKDDVLMLGTVRWADEVRQPEFDVPDATVRRQELAMAASLIETMSADFDPAAYTDDYRVAVEKMIEAKVTGAETVPESEPDEGAQIIDLTEALKASMARLKGDEEKPAKKTAEKAAAKKTAKKTAAKSTAKKTAAKRKAS</sequence>
<dbReference type="EMBL" id="JACHGT010000004">
    <property type="protein sequence ID" value="MBB6034429.1"/>
    <property type="molecule type" value="Genomic_DNA"/>
</dbReference>
<dbReference type="PIRSF" id="PIRSF006493">
    <property type="entry name" value="Prok_Ku"/>
    <property type="match status" value="1"/>
</dbReference>
<comment type="caution">
    <text evidence="6">The sequence shown here is derived from an EMBL/GenBank/DDBJ whole genome shotgun (WGS) entry which is preliminary data.</text>
</comment>
<dbReference type="Gene3D" id="2.40.290.10">
    <property type="match status" value="1"/>
</dbReference>
<evidence type="ECO:0000313" key="7">
    <source>
        <dbReference type="Proteomes" id="UP000548476"/>
    </source>
</evidence>
<dbReference type="GO" id="GO:0003690">
    <property type="term" value="F:double-stranded DNA binding"/>
    <property type="evidence" value="ECO:0007669"/>
    <property type="project" value="UniProtKB-UniRule"/>
</dbReference>
<dbReference type="CDD" id="cd00789">
    <property type="entry name" value="KU_like"/>
    <property type="match status" value="1"/>
</dbReference>
<evidence type="ECO:0000256" key="4">
    <source>
        <dbReference type="SAM" id="MobiDB-lite"/>
    </source>
</evidence>
<keyword evidence="1 3" id="KW-0238">DNA-binding</keyword>
<dbReference type="PANTHER" id="PTHR41251:SF1">
    <property type="entry name" value="NON-HOMOLOGOUS END JOINING PROTEIN KU"/>
    <property type="match status" value="1"/>
</dbReference>
<feature type="domain" description="Ku" evidence="5">
    <location>
        <begin position="53"/>
        <end position="180"/>
    </location>
</feature>
<keyword evidence="3" id="KW-0234">DNA repair</keyword>
<comment type="function">
    <text evidence="3">With LigD forms a non-homologous end joining (NHEJ) DNA repair enzyme, which repairs dsDNA breaks with reduced fidelity. Binds linear dsDNA with 5'- and 3'- overhangs but not closed circular dsDNA nor ssDNA. Recruits and stimulates the ligase activity of LigD.</text>
</comment>
<dbReference type="AlphaFoldDB" id="A0A841FPC4"/>
<dbReference type="InterPro" id="IPR009187">
    <property type="entry name" value="Prok_Ku"/>
</dbReference>
<evidence type="ECO:0000256" key="1">
    <source>
        <dbReference type="ARBA" id="ARBA00023125"/>
    </source>
</evidence>
<evidence type="ECO:0000256" key="3">
    <source>
        <dbReference type="HAMAP-Rule" id="MF_01875"/>
    </source>
</evidence>
<proteinExistence type="inferred from homology"/>
<accession>A0A841FPC4</accession>
<dbReference type="InterPro" id="IPR006164">
    <property type="entry name" value="DNA_bd_Ku70/Ku80"/>
</dbReference>
<dbReference type="InterPro" id="IPR016194">
    <property type="entry name" value="SPOC-like_C_dom_sf"/>
</dbReference>
<dbReference type="RefSeq" id="WP_184787285.1">
    <property type="nucleotide sequence ID" value="NZ_BONT01000045.1"/>
</dbReference>
<dbReference type="HAMAP" id="MF_01875">
    <property type="entry name" value="Prokaryotic_Ku"/>
    <property type="match status" value="1"/>
</dbReference>
<keyword evidence="2 3" id="KW-0233">DNA recombination</keyword>
<feature type="compositionally biased region" description="Basic residues" evidence="4">
    <location>
        <begin position="269"/>
        <end position="292"/>
    </location>
</feature>
<keyword evidence="3" id="KW-0227">DNA damage</keyword>
<dbReference type="PANTHER" id="PTHR41251">
    <property type="entry name" value="NON-HOMOLOGOUS END JOINING PROTEIN KU"/>
    <property type="match status" value="1"/>
</dbReference>
<dbReference type="Pfam" id="PF02735">
    <property type="entry name" value="Ku"/>
    <property type="match status" value="1"/>
</dbReference>
<evidence type="ECO:0000256" key="2">
    <source>
        <dbReference type="ARBA" id="ARBA00023172"/>
    </source>
</evidence>